<dbReference type="PANTHER" id="PTHR12558">
    <property type="entry name" value="CELL DIVISION CYCLE 16,23,27"/>
    <property type="match status" value="1"/>
</dbReference>
<comment type="caution">
    <text evidence="3">The sequence shown here is derived from an EMBL/GenBank/DDBJ whole genome shotgun (WGS) entry which is preliminary data.</text>
</comment>
<keyword evidence="1" id="KW-0802">TPR repeat</keyword>
<proteinExistence type="predicted"/>
<dbReference type="RefSeq" id="WP_189772116.1">
    <property type="nucleotide sequence ID" value="NZ_BNCK01000007.1"/>
</dbReference>
<keyword evidence="4" id="KW-1185">Reference proteome</keyword>
<dbReference type="InterPro" id="IPR014266">
    <property type="entry name" value="PEP-CTERM_TPR_PrsT"/>
</dbReference>
<reference evidence="3" key="1">
    <citation type="journal article" date="2014" name="Int. J. Syst. Evol. Microbiol.">
        <title>Complete genome sequence of Corynebacterium casei LMG S-19264T (=DSM 44701T), isolated from a smear-ripened cheese.</title>
        <authorList>
            <consortium name="US DOE Joint Genome Institute (JGI-PGF)"/>
            <person name="Walter F."/>
            <person name="Albersmeier A."/>
            <person name="Kalinowski J."/>
            <person name="Ruckert C."/>
        </authorList>
    </citation>
    <scope>NUCLEOTIDE SEQUENCE</scope>
    <source>
        <strain evidence="3">KCTC 42731</strain>
    </source>
</reference>
<dbReference type="Proteomes" id="UP000623842">
    <property type="component" value="Unassembled WGS sequence"/>
</dbReference>
<dbReference type="Pfam" id="PF12895">
    <property type="entry name" value="ANAPC3"/>
    <property type="match status" value="1"/>
</dbReference>
<name>A0A919EMI4_9GAMM</name>
<dbReference type="InterPro" id="IPR011990">
    <property type="entry name" value="TPR-like_helical_dom_sf"/>
</dbReference>
<feature type="coiled-coil region" evidence="2">
    <location>
        <begin position="25"/>
        <end position="52"/>
    </location>
</feature>
<dbReference type="NCBIfam" id="TIGR02917">
    <property type="entry name" value="PEP_TPR_lipo"/>
    <property type="match status" value="1"/>
</dbReference>
<evidence type="ECO:0000256" key="1">
    <source>
        <dbReference type="PROSITE-ProRule" id="PRU00339"/>
    </source>
</evidence>
<dbReference type="InterPro" id="IPR019734">
    <property type="entry name" value="TPR_rpt"/>
</dbReference>
<dbReference type="SMART" id="SM00028">
    <property type="entry name" value="TPR"/>
    <property type="match status" value="8"/>
</dbReference>
<dbReference type="AlphaFoldDB" id="A0A919EMI4"/>
<evidence type="ECO:0000313" key="4">
    <source>
        <dbReference type="Proteomes" id="UP000623842"/>
    </source>
</evidence>
<dbReference type="EMBL" id="BNCK01000007">
    <property type="protein sequence ID" value="GHF99191.1"/>
    <property type="molecule type" value="Genomic_DNA"/>
</dbReference>
<organism evidence="3 4">
    <name type="scientific">Thalassotalea marina</name>
    <dbReference type="NCBI Taxonomy" id="1673741"/>
    <lineage>
        <taxon>Bacteria</taxon>
        <taxon>Pseudomonadati</taxon>
        <taxon>Pseudomonadota</taxon>
        <taxon>Gammaproteobacteria</taxon>
        <taxon>Alteromonadales</taxon>
        <taxon>Colwelliaceae</taxon>
        <taxon>Thalassotalea</taxon>
    </lineage>
</organism>
<feature type="repeat" description="TPR" evidence="1">
    <location>
        <begin position="25"/>
        <end position="58"/>
    </location>
</feature>
<evidence type="ECO:0000256" key="2">
    <source>
        <dbReference type="SAM" id="Coils"/>
    </source>
</evidence>
<dbReference type="Pfam" id="PF14559">
    <property type="entry name" value="TPR_19"/>
    <property type="match status" value="1"/>
</dbReference>
<feature type="repeat" description="TPR" evidence="1">
    <location>
        <begin position="196"/>
        <end position="229"/>
    </location>
</feature>
<dbReference type="PANTHER" id="PTHR12558:SF13">
    <property type="entry name" value="CELL DIVISION CYCLE PROTEIN 27 HOMOLOG"/>
    <property type="match status" value="1"/>
</dbReference>
<evidence type="ECO:0000313" key="3">
    <source>
        <dbReference type="EMBL" id="GHF99191.1"/>
    </source>
</evidence>
<accession>A0A919EMI4</accession>
<feature type="repeat" description="TPR" evidence="1">
    <location>
        <begin position="465"/>
        <end position="498"/>
    </location>
</feature>
<protein>
    <recommendedName>
        <fullName evidence="5">PEP-CTERM system TPR-repeat protein PrsT</fullName>
    </recommendedName>
</protein>
<reference evidence="3" key="2">
    <citation type="submission" date="2020-09" db="EMBL/GenBank/DDBJ databases">
        <authorList>
            <person name="Sun Q."/>
            <person name="Kim S."/>
        </authorList>
    </citation>
    <scope>NUCLEOTIDE SEQUENCE</scope>
    <source>
        <strain evidence="3">KCTC 42731</strain>
    </source>
</reference>
<dbReference type="Gene3D" id="1.25.40.10">
    <property type="entry name" value="Tetratricopeptide repeat domain"/>
    <property type="match status" value="5"/>
</dbReference>
<keyword evidence="2" id="KW-0175">Coiled coil</keyword>
<dbReference type="SUPFAM" id="SSF48452">
    <property type="entry name" value="TPR-like"/>
    <property type="match status" value="3"/>
</dbReference>
<gene>
    <name evidence="3" type="ORF">GCM10017161_29470</name>
</gene>
<dbReference type="PROSITE" id="PS51257">
    <property type="entry name" value="PROKAR_LIPOPROTEIN"/>
    <property type="match status" value="1"/>
</dbReference>
<dbReference type="PROSITE" id="PS50005">
    <property type="entry name" value="TPR"/>
    <property type="match status" value="3"/>
</dbReference>
<sequence>MNPRKHALALAVVLSLTACGEKQTVETYLAQAEQLEKENKFKESEIAFKNAVQLAPNDANLRVKFGQFYLSRGENLGAIKELEKGQSLKYEGRGLISSLARAYLVSDQNDSVLELGEAAEKLTLEEKVEYFSYQTLALIRSNELDKARELVKRINDMLPANAHAILANAYVALAEQKMDKASTLVEKSLSVLADNPEAVMLQGQIFAGQSDYESAAKSFKHYQKLQPQSKLIYLLLADTLVKTDDYLEAEQYADAILSAVPNQPVALYVKAVVRFAEKDYKLAQEVAEKGLQNGYMVPHLRLVAGASAFYQANYEQANHHLGSILHQLTPEHAARKMYAVSQFHLGSIENIAAALENYQPVTEADQEFMSSLSFNLLSVGATEQAKQLVGQTPTIDSPLAASRQGVLKLLMSDLSGVEDIEKAVRENPELIGAELALSYVALEQGDTEKALSIAKNWQEKNPEKADGYNMAAAVYIRLKNLDAAKKELEKSLEVVPDNIFAMTELSAVFNAQGDKEKASTLAKQAVEKHPNHVKALRIHYALEKSEQALGLIKAAFEQAENKNTYAVLYMEALADQKKLKDLLAVADQLTLNMQTPKKVWQLQLFAHQRMQKGDLIRQTLEKWNDVNPYHIEPVMLLADYFVKTRQIDRALTSLNKAINGVHSDNTELKLVKMQLLLDSGKVDEAKRLFADIDKTQINDSITTGIIGRIAFLEKDFAKAVKHLGEYYQSFSSSQNAVLYALALQEASTMTKAVEFLEEHIEKNAKDVRAKDLLASMYAQVDQSKALVSYRDIVKSQPLNVVALNNLAWLAMEDNSLEEALTHAEKAYELAPKVPNVVDTYAQVLSKLDRKREALNKSKEAYDLVNGRDIDIKLHYIEILLLNSRTNEAKALLLDVKPQTEKQKSKISELLNKI</sequence>
<evidence type="ECO:0008006" key="5">
    <source>
        <dbReference type="Google" id="ProtNLM"/>
    </source>
</evidence>
<dbReference type="Pfam" id="PF13432">
    <property type="entry name" value="TPR_16"/>
    <property type="match status" value="1"/>
</dbReference>